<gene>
    <name evidence="2" type="ORF">ADM99_11890</name>
</gene>
<dbReference type="PATRIC" id="fig|229920.5.peg.2701"/>
<dbReference type="PANTHER" id="PTHR43415">
    <property type="entry name" value="SPERMIDINE N(1)-ACETYLTRANSFERASE"/>
    <property type="match status" value="1"/>
</dbReference>
<feature type="domain" description="N-acetyltransferase" evidence="1">
    <location>
        <begin position="7"/>
        <end position="173"/>
    </location>
</feature>
<proteinExistence type="predicted"/>
<dbReference type="EMBL" id="LGCK01000012">
    <property type="protein sequence ID" value="KPL70995.1"/>
    <property type="molecule type" value="Genomic_DNA"/>
</dbReference>
<dbReference type="InterPro" id="IPR016181">
    <property type="entry name" value="Acyl_CoA_acyltransferase"/>
</dbReference>
<dbReference type="GO" id="GO:0016747">
    <property type="term" value="F:acyltransferase activity, transferring groups other than amino-acyl groups"/>
    <property type="evidence" value="ECO:0007669"/>
    <property type="project" value="InterPro"/>
</dbReference>
<protein>
    <recommendedName>
        <fullName evidence="1">N-acetyltransferase domain-containing protein</fullName>
    </recommendedName>
</protein>
<accession>A0A0P6X9D0</accession>
<evidence type="ECO:0000313" key="2">
    <source>
        <dbReference type="EMBL" id="KPL70995.1"/>
    </source>
</evidence>
<comment type="caution">
    <text evidence="2">The sequence shown here is derived from an EMBL/GenBank/DDBJ whole genome shotgun (WGS) entry which is preliminary data.</text>
</comment>
<reference evidence="2 3" key="1">
    <citation type="submission" date="2015-07" db="EMBL/GenBank/DDBJ databases">
        <title>Genome sequence of Leptolinea tardivitalis DSM 16556.</title>
        <authorList>
            <person name="Hemp J."/>
            <person name="Ward L.M."/>
            <person name="Pace L.A."/>
            <person name="Fischer W.W."/>
        </authorList>
    </citation>
    <scope>NUCLEOTIDE SEQUENCE [LARGE SCALE GENOMIC DNA]</scope>
    <source>
        <strain evidence="2 3">YMTK-2</strain>
    </source>
</reference>
<evidence type="ECO:0000259" key="1">
    <source>
        <dbReference type="PROSITE" id="PS51186"/>
    </source>
</evidence>
<keyword evidence="3" id="KW-1185">Reference proteome</keyword>
<dbReference type="Gene3D" id="3.40.630.30">
    <property type="match status" value="1"/>
</dbReference>
<dbReference type="AlphaFoldDB" id="A0A0P6X9D0"/>
<organism evidence="2 3">
    <name type="scientific">Leptolinea tardivitalis</name>
    <dbReference type="NCBI Taxonomy" id="229920"/>
    <lineage>
        <taxon>Bacteria</taxon>
        <taxon>Bacillati</taxon>
        <taxon>Chloroflexota</taxon>
        <taxon>Anaerolineae</taxon>
        <taxon>Anaerolineales</taxon>
        <taxon>Anaerolineaceae</taxon>
        <taxon>Leptolinea</taxon>
    </lineage>
</organism>
<dbReference type="STRING" id="229920.ADM99_11890"/>
<sequence>MLTGKNVRLRAMEPEDLTNLVRWMNDPDVIENLLIDSPLSSVDEKNWFDTMMKRPSEEHVYMIEVFEDGQWISAGSTGLIRLDWKNRSTEIGISIGEKKYWNRGFGREAMQLMLRHAFNDLNLNRVSLTVFSTNERAIKAYHAVGFVEEGRLREDIFKNGRYIDTIIMSVLRSEWQDARV</sequence>
<dbReference type="RefSeq" id="WP_062422721.1">
    <property type="nucleotide sequence ID" value="NZ_BBYA01000011.1"/>
</dbReference>
<dbReference type="OrthoDB" id="9795206at2"/>
<evidence type="ECO:0000313" key="3">
    <source>
        <dbReference type="Proteomes" id="UP000050430"/>
    </source>
</evidence>
<dbReference type="Pfam" id="PF13302">
    <property type="entry name" value="Acetyltransf_3"/>
    <property type="match status" value="1"/>
</dbReference>
<dbReference type="InterPro" id="IPR000182">
    <property type="entry name" value="GNAT_dom"/>
</dbReference>
<dbReference type="SUPFAM" id="SSF55729">
    <property type="entry name" value="Acyl-CoA N-acyltransferases (Nat)"/>
    <property type="match status" value="1"/>
</dbReference>
<dbReference type="PANTHER" id="PTHR43415:SF3">
    <property type="entry name" value="GNAT-FAMILY ACETYLTRANSFERASE"/>
    <property type="match status" value="1"/>
</dbReference>
<dbReference type="PROSITE" id="PS51186">
    <property type="entry name" value="GNAT"/>
    <property type="match status" value="1"/>
</dbReference>
<name>A0A0P6X9D0_9CHLR</name>
<dbReference type="Proteomes" id="UP000050430">
    <property type="component" value="Unassembled WGS sequence"/>
</dbReference>